<feature type="chain" id="PRO_5020828063" evidence="1">
    <location>
        <begin position="24"/>
        <end position="394"/>
    </location>
</feature>
<dbReference type="EMBL" id="SOAG01000006">
    <property type="protein sequence ID" value="TDS63619.1"/>
    <property type="molecule type" value="Genomic_DNA"/>
</dbReference>
<comment type="caution">
    <text evidence="2">The sequence shown here is derived from an EMBL/GenBank/DDBJ whole genome shotgun (WGS) entry which is preliminary data.</text>
</comment>
<dbReference type="OrthoDB" id="1246284at2"/>
<name>A0A4R7F9A3_9FLAO</name>
<keyword evidence="1" id="KW-0732">Signal</keyword>
<proteinExistence type="predicted"/>
<sequence>MKNKLLRATFLIGFLTASLTGSAQMSIGTPTPDTSAILELNVNNLESGNKKGFLAPRLALNSRLDTTTIPNPAVGLLVYNLGTGSGFSYKGYVFWDGEEWRALSGSSLADGAIGDITCNAITLIPSRYENGKPFEGVMNVPYTGGNGGVYPAQTIGPVNGLTATLAAGSFANGAGTLSYTIKGTPTISSPETTVFTIEIGGKNCDAVIGADDGITLGDLVYYQTPPILASVSGSGTALNGTEAKGWMSYYADDLPILGGKIRLDGYFNASSNSAGGVSFNPRLVNVSGQPVKIWFSAMTTIDSFRSGNHLLAADGGWVNLDNGIYYGYGANDVLGVSTPRPSGNGVSGQEIVQVDLSLDDKWYRIYYFPIVDNLNTTGDTDNVRKIFLSIQRLY</sequence>
<protein>
    <submittedName>
        <fullName evidence="2">Uncharacterized protein</fullName>
    </submittedName>
</protein>
<keyword evidence="3" id="KW-1185">Reference proteome</keyword>
<reference evidence="2 3" key="1">
    <citation type="submission" date="2019-03" db="EMBL/GenBank/DDBJ databases">
        <title>Genomic Encyclopedia of Archaeal and Bacterial Type Strains, Phase II (KMG-II): from individual species to whole genera.</title>
        <authorList>
            <person name="Goeker M."/>
        </authorList>
    </citation>
    <scope>NUCLEOTIDE SEQUENCE [LARGE SCALE GENOMIC DNA]</scope>
    <source>
        <strain evidence="2 3">DSM 28213</strain>
    </source>
</reference>
<evidence type="ECO:0000313" key="3">
    <source>
        <dbReference type="Proteomes" id="UP000295215"/>
    </source>
</evidence>
<dbReference type="Proteomes" id="UP000295215">
    <property type="component" value="Unassembled WGS sequence"/>
</dbReference>
<gene>
    <name evidence="2" type="ORF">C8P70_10651</name>
</gene>
<dbReference type="AlphaFoldDB" id="A0A4R7F9A3"/>
<dbReference type="RefSeq" id="WP_133712013.1">
    <property type="nucleotide sequence ID" value="NZ_SOAG01000006.1"/>
</dbReference>
<evidence type="ECO:0000256" key="1">
    <source>
        <dbReference type="SAM" id="SignalP"/>
    </source>
</evidence>
<evidence type="ECO:0000313" key="2">
    <source>
        <dbReference type="EMBL" id="TDS63619.1"/>
    </source>
</evidence>
<accession>A0A4R7F9A3</accession>
<organism evidence="2 3">
    <name type="scientific">Myroides indicus</name>
    <dbReference type="NCBI Taxonomy" id="1323422"/>
    <lineage>
        <taxon>Bacteria</taxon>
        <taxon>Pseudomonadati</taxon>
        <taxon>Bacteroidota</taxon>
        <taxon>Flavobacteriia</taxon>
        <taxon>Flavobacteriales</taxon>
        <taxon>Flavobacteriaceae</taxon>
        <taxon>Myroides</taxon>
    </lineage>
</organism>
<feature type="signal peptide" evidence="1">
    <location>
        <begin position="1"/>
        <end position="23"/>
    </location>
</feature>